<reference evidence="1 2" key="1">
    <citation type="submission" date="2021-06" db="EMBL/GenBank/DDBJ databases">
        <authorList>
            <person name="Palmer J.M."/>
        </authorList>
    </citation>
    <scope>NUCLEOTIDE SEQUENCE [LARGE SCALE GENOMIC DNA]</scope>
    <source>
        <strain evidence="1 2">MEX-2019</strain>
        <tissue evidence="1">Muscle</tissue>
    </source>
</reference>
<keyword evidence="2" id="KW-1185">Reference proteome</keyword>
<proteinExistence type="predicted"/>
<name>A0AAV9SDE9_9TELE</name>
<gene>
    <name evidence="1" type="ORF">CRENBAI_009343</name>
</gene>
<comment type="caution">
    <text evidence="1">The sequence shown here is derived from an EMBL/GenBank/DDBJ whole genome shotgun (WGS) entry which is preliminary data.</text>
</comment>
<sequence>MDGRAVLRGHSLAPWPPPWSLCRYEWWAPVWWPMAPEDVLGWPWTLGAMLGTLHLDLPEVSSPSGKVWVPTLTCAVEAGGVATVGSLVPYILPDTFLSCGLLLLCFTEDLPLWQDMAALR</sequence>
<accession>A0AAV9SDE9</accession>
<evidence type="ECO:0000313" key="1">
    <source>
        <dbReference type="EMBL" id="KAK5618872.1"/>
    </source>
</evidence>
<dbReference type="Proteomes" id="UP001311232">
    <property type="component" value="Unassembled WGS sequence"/>
</dbReference>
<dbReference type="EMBL" id="JAHHUM010000596">
    <property type="protein sequence ID" value="KAK5618872.1"/>
    <property type="molecule type" value="Genomic_DNA"/>
</dbReference>
<evidence type="ECO:0000313" key="2">
    <source>
        <dbReference type="Proteomes" id="UP001311232"/>
    </source>
</evidence>
<protein>
    <submittedName>
        <fullName evidence="1">Uncharacterized protein</fullName>
    </submittedName>
</protein>
<dbReference type="AlphaFoldDB" id="A0AAV9SDE9"/>
<organism evidence="1 2">
    <name type="scientific">Crenichthys baileyi</name>
    <name type="common">White River springfish</name>
    <dbReference type="NCBI Taxonomy" id="28760"/>
    <lineage>
        <taxon>Eukaryota</taxon>
        <taxon>Metazoa</taxon>
        <taxon>Chordata</taxon>
        <taxon>Craniata</taxon>
        <taxon>Vertebrata</taxon>
        <taxon>Euteleostomi</taxon>
        <taxon>Actinopterygii</taxon>
        <taxon>Neopterygii</taxon>
        <taxon>Teleostei</taxon>
        <taxon>Neoteleostei</taxon>
        <taxon>Acanthomorphata</taxon>
        <taxon>Ovalentaria</taxon>
        <taxon>Atherinomorphae</taxon>
        <taxon>Cyprinodontiformes</taxon>
        <taxon>Goodeidae</taxon>
        <taxon>Crenichthys</taxon>
    </lineage>
</organism>